<gene>
    <name evidence="2" type="ORF">DNU06_09340</name>
</gene>
<proteinExistence type="predicted"/>
<dbReference type="AlphaFoldDB" id="A0A2W1MZV2"/>
<keyword evidence="1" id="KW-0472">Membrane</keyword>
<evidence type="ECO:0000313" key="3">
    <source>
        <dbReference type="Proteomes" id="UP000249248"/>
    </source>
</evidence>
<keyword evidence="1" id="KW-0812">Transmembrane</keyword>
<dbReference type="RefSeq" id="WP_111062990.1">
    <property type="nucleotide sequence ID" value="NZ_JBHUCU010000032.1"/>
</dbReference>
<comment type="caution">
    <text evidence="2">The sequence shown here is derived from an EMBL/GenBank/DDBJ whole genome shotgun (WGS) entry which is preliminary data.</text>
</comment>
<evidence type="ECO:0000313" key="2">
    <source>
        <dbReference type="EMBL" id="PZE16944.1"/>
    </source>
</evidence>
<keyword evidence="1" id="KW-1133">Transmembrane helix</keyword>
<evidence type="ECO:0000256" key="1">
    <source>
        <dbReference type="SAM" id="Phobius"/>
    </source>
</evidence>
<organism evidence="2 3">
    <name type="scientific">Putridiphycobacter roseus</name>
    <dbReference type="NCBI Taxonomy" id="2219161"/>
    <lineage>
        <taxon>Bacteria</taxon>
        <taxon>Pseudomonadati</taxon>
        <taxon>Bacteroidota</taxon>
        <taxon>Flavobacteriia</taxon>
        <taxon>Flavobacteriales</taxon>
        <taxon>Crocinitomicaceae</taxon>
        <taxon>Putridiphycobacter</taxon>
    </lineage>
</organism>
<accession>A0A2W1MZV2</accession>
<feature type="transmembrane region" description="Helical" evidence="1">
    <location>
        <begin position="83"/>
        <end position="101"/>
    </location>
</feature>
<reference evidence="2 3" key="1">
    <citation type="submission" date="2018-06" db="EMBL/GenBank/DDBJ databases">
        <title>The draft genome sequence of Crocinitomix sp. SM1701.</title>
        <authorList>
            <person name="Zhang X."/>
        </authorList>
    </citation>
    <scope>NUCLEOTIDE SEQUENCE [LARGE SCALE GENOMIC DNA]</scope>
    <source>
        <strain evidence="2 3">SM1701</strain>
    </source>
</reference>
<dbReference type="EMBL" id="QKSB01000005">
    <property type="protein sequence ID" value="PZE16944.1"/>
    <property type="molecule type" value="Genomic_DNA"/>
</dbReference>
<feature type="transmembrane region" description="Helical" evidence="1">
    <location>
        <begin position="31"/>
        <end position="49"/>
    </location>
</feature>
<dbReference type="InterPro" id="IPR038377">
    <property type="entry name" value="Na/Glc_symporter_sf"/>
</dbReference>
<protein>
    <submittedName>
        <fullName evidence="2">Uncharacterized protein</fullName>
    </submittedName>
</protein>
<feature type="transmembrane region" description="Helical" evidence="1">
    <location>
        <begin position="107"/>
        <end position="126"/>
    </location>
</feature>
<dbReference type="Proteomes" id="UP000249248">
    <property type="component" value="Unassembled WGS sequence"/>
</dbReference>
<dbReference type="OrthoDB" id="1448908at2"/>
<sequence>MENLPPNEVLKNLKKKSEVKRQWQKIAYARYTMYVISAFCILSAIVFWSESLQTGQMIVFYTALTIGGVFIGLGIWTKKQPKIAIILAMVVFILPFILAGIGDQSTIFEGVWWKIIILVLLLRGLLSVKHISNQQKREDLIDDFEL</sequence>
<keyword evidence="3" id="KW-1185">Reference proteome</keyword>
<dbReference type="Gene3D" id="1.20.1730.10">
    <property type="entry name" value="Sodium/glucose cotransporter"/>
    <property type="match status" value="1"/>
</dbReference>
<name>A0A2W1MZV2_9FLAO</name>
<feature type="transmembrane region" description="Helical" evidence="1">
    <location>
        <begin position="55"/>
        <end position="76"/>
    </location>
</feature>